<dbReference type="Proteomes" id="UP000215914">
    <property type="component" value="Chromosome 1"/>
</dbReference>
<dbReference type="AlphaFoldDB" id="A0A251VLK8"/>
<proteinExistence type="predicted"/>
<keyword evidence="2" id="KW-1185">Reference proteome</keyword>
<organism evidence="1 2">
    <name type="scientific">Helianthus annuus</name>
    <name type="common">Common sunflower</name>
    <dbReference type="NCBI Taxonomy" id="4232"/>
    <lineage>
        <taxon>Eukaryota</taxon>
        <taxon>Viridiplantae</taxon>
        <taxon>Streptophyta</taxon>
        <taxon>Embryophyta</taxon>
        <taxon>Tracheophyta</taxon>
        <taxon>Spermatophyta</taxon>
        <taxon>Magnoliopsida</taxon>
        <taxon>eudicotyledons</taxon>
        <taxon>Gunneridae</taxon>
        <taxon>Pentapetalae</taxon>
        <taxon>asterids</taxon>
        <taxon>campanulids</taxon>
        <taxon>Asterales</taxon>
        <taxon>Asteraceae</taxon>
        <taxon>Asteroideae</taxon>
        <taxon>Heliantheae alliance</taxon>
        <taxon>Heliantheae</taxon>
        <taxon>Helianthus</taxon>
    </lineage>
</organism>
<accession>A0A251VLK8</accession>
<reference evidence="2" key="1">
    <citation type="journal article" date="2017" name="Nature">
        <title>The sunflower genome provides insights into oil metabolism, flowering and Asterid evolution.</title>
        <authorList>
            <person name="Badouin H."/>
            <person name="Gouzy J."/>
            <person name="Grassa C.J."/>
            <person name="Murat F."/>
            <person name="Staton S.E."/>
            <person name="Cottret L."/>
            <person name="Lelandais-Briere C."/>
            <person name="Owens G.L."/>
            <person name="Carrere S."/>
            <person name="Mayjonade B."/>
            <person name="Legrand L."/>
            <person name="Gill N."/>
            <person name="Kane N.C."/>
            <person name="Bowers J.E."/>
            <person name="Hubner S."/>
            <person name="Bellec A."/>
            <person name="Berard A."/>
            <person name="Berges H."/>
            <person name="Blanchet N."/>
            <person name="Boniface M.C."/>
            <person name="Brunel D."/>
            <person name="Catrice O."/>
            <person name="Chaidir N."/>
            <person name="Claudel C."/>
            <person name="Donnadieu C."/>
            <person name="Faraut T."/>
            <person name="Fievet G."/>
            <person name="Helmstetter N."/>
            <person name="King M."/>
            <person name="Knapp S.J."/>
            <person name="Lai Z."/>
            <person name="Le Paslier M.C."/>
            <person name="Lippi Y."/>
            <person name="Lorenzon L."/>
            <person name="Mandel J.R."/>
            <person name="Marage G."/>
            <person name="Marchand G."/>
            <person name="Marquand E."/>
            <person name="Bret-Mestries E."/>
            <person name="Morien E."/>
            <person name="Nambeesan S."/>
            <person name="Nguyen T."/>
            <person name="Pegot-Espagnet P."/>
            <person name="Pouilly N."/>
            <person name="Raftis F."/>
            <person name="Sallet E."/>
            <person name="Schiex T."/>
            <person name="Thomas J."/>
            <person name="Vandecasteele C."/>
            <person name="Vares D."/>
            <person name="Vear F."/>
            <person name="Vautrin S."/>
            <person name="Crespi M."/>
            <person name="Mangin B."/>
            <person name="Burke J.M."/>
            <person name="Salse J."/>
            <person name="Munos S."/>
            <person name="Vincourt P."/>
            <person name="Rieseberg L.H."/>
            <person name="Langlade N.B."/>
        </authorList>
    </citation>
    <scope>NUCLEOTIDE SEQUENCE [LARGE SCALE GENOMIC DNA]</scope>
    <source>
        <strain evidence="2">cv. SF193</strain>
    </source>
</reference>
<dbReference type="InParanoid" id="A0A251VLK8"/>
<dbReference type="EMBL" id="CM007890">
    <property type="protein sequence ID" value="OTG36458.1"/>
    <property type="molecule type" value="Genomic_DNA"/>
</dbReference>
<gene>
    <name evidence="1" type="ORF">HannXRQ_Chr01g0007821</name>
</gene>
<protein>
    <submittedName>
        <fullName evidence="1">Uncharacterized protein</fullName>
    </submittedName>
</protein>
<evidence type="ECO:0000313" key="1">
    <source>
        <dbReference type="EMBL" id="OTG36458.1"/>
    </source>
</evidence>
<name>A0A251VLK8_HELAN</name>
<sequence length="99" mass="10878">MNGSLWCVPFGTWGWKECVPFGTVVGDPYTDQDLETDLLDQAAAAQRAQPTSNCSQQEPFSSPFYGQSTSHGFATCTARSRCINSSKLLIFTFKSKKLS</sequence>
<evidence type="ECO:0000313" key="2">
    <source>
        <dbReference type="Proteomes" id="UP000215914"/>
    </source>
</evidence>